<proteinExistence type="predicted"/>
<dbReference type="AlphaFoldDB" id="A0A0F9ATZ7"/>
<protein>
    <submittedName>
        <fullName evidence="1">Uncharacterized protein</fullName>
    </submittedName>
</protein>
<comment type="caution">
    <text evidence="1">The sequence shown here is derived from an EMBL/GenBank/DDBJ whole genome shotgun (WGS) entry which is preliminary data.</text>
</comment>
<dbReference type="EMBL" id="LAZR01041011">
    <property type="protein sequence ID" value="KKL13064.1"/>
    <property type="molecule type" value="Genomic_DNA"/>
</dbReference>
<name>A0A0F9ATZ7_9ZZZZ</name>
<sequence>MKAYQAHITAQMGTLLGGVQLHSSSPFESEDDAQSFLDQCVEANRQAGRHIGDASVVEVDVPLGQIIRSA</sequence>
<accession>A0A0F9ATZ7</accession>
<gene>
    <name evidence="1" type="ORF">LCGC14_2529480</name>
</gene>
<reference evidence="1" key="1">
    <citation type="journal article" date="2015" name="Nature">
        <title>Complex archaea that bridge the gap between prokaryotes and eukaryotes.</title>
        <authorList>
            <person name="Spang A."/>
            <person name="Saw J.H."/>
            <person name="Jorgensen S.L."/>
            <person name="Zaremba-Niedzwiedzka K."/>
            <person name="Martijn J."/>
            <person name="Lind A.E."/>
            <person name="van Eijk R."/>
            <person name="Schleper C."/>
            <person name="Guy L."/>
            <person name="Ettema T.J."/>
        </authorList>
    </citation>
    <scope>NUCLEOTIDE SEQUENCE</scope>
</reference>
<organism evidence="1">
    <name type="scientific">marine sediment metagenome</name>
    <dbReference type="NCBI Taxonomy" id="412755"/>
    <lineage>
        <taxon>unclassified sequences</taxon>
        <taxon>metagenomes</taxon>
        <taxon>ecological metagenomes</taxon>
    </lineage>
</organism>
<evidence type="ECO:0000313" key="1">
    <source>
        <dbReference type="EMBL" id="KKL13064.1"/>
    </source>
</evidence>